<evidence type="ECO:0000313" key="1">
    <source>
        <dbReference type="EMBL" id="SVB79368.1"/>
    </source>
</evidence>
<accession>A0A382GWB6</accession>
<sequence>VPTNVSAIVSPGNAGLAPYAAAENRSTGR</sequence>
<protein>
    <submittedName>
        <fullName evidence="1">Uncharacterized protein</fullName>
    </submittedName>
</protein>
<dbReference type="EMBL" id="UINC01057802">
    <property type="protein sequence ID" value="SVB79368.1"/>
    <property type="molecule type" value="Genomic_DNA"/>
</dbReference>
<name>A0A382GWB6_9ZZZZ</name>
<organism evidence="1">
    <name type="scientific">marine metagenome</name>
    <dbReference type="NCBI Taxonomy" id="408172"/>
    <lineage>
        <taxon>unclassified sequences</taxon>
        <taxon>metagenomes</taxon>
        <taxon>ecological metagenomes</taxon>
    </lineage>
</organism>
<gene>
    <name evidence="1" type="ORF">METZ01_LOCUS232222</name>
</gene>
<dbReference type="AlphaFoldDB" id="A0A382GWB6"/>
<feature type="non-terminal residue" evidence="1">
    <location>
        <position position="29"/>
    </location>
</feature>
<feature type="non-terminal residue" evidence="1">
    <location>
        <position position="1"/>
    </location>
</feature>
<reference evidence="1" key="1">
    <citation type="submission" date="2018-05" db="EMBL/GenBank/DDBJ databases">
        <authorList>
            <person name="Lanie J.A."/>
            <person name="Ng W.-L."/>
            <person name="Kazmierczak K.M."/>
            <person name="Andrzejewski T.M."/>
            <person name="Davidsen T.M."/>
            <person name="Wayne K.J."/>
            <person name="Tettelin H."/>
            <person name="Glass J.I."/>
            <person name="Rusch D."/>
            <person name="Podicherti R."/>
            <person name="Tsui H.-C.T."/>
            <person name="Winkler M.E."/>
        </authorList>
    </citation>
    <scope>NUCLEOTIDE SEQUENCE</scope>
</reference>
<proteinExistence type="predicted"/>